<evidence type="ECO:0000256" key="9">
    <source>
        <dbReference type="ARBA" id="ARBA00023211"/>
    </source>
</evidence>
<evidence type="ECO:0000256" key="7">
    <source>
        <dbReference type="ARBA" id="ARBA00022842"/>
    </source>
</evidence>
<evidence type="ECO:0000256" key="12">
    <source>
        <dbReference type="RuleBase" id="RU003465"/>
    </source>
</evidence>
<dbReference type="InterPro" id="IPR015655">
    <property type="entry name" value="PP2C"/>
</dbReference>
<comment type="catalytic activity">
    <reaction evidence="10">
        <text>O-phospho-L-seryl-[protein] + H2O = L-seryl-[protein] + phosphate</text>
        <dbReference type="Rhea" id="RHEA:20629"/>
        <dbReference type="Rhea" id="RHEA-COMP:9863"/>
        <dbReference type="Rhea" id="RHEA-COMP:11604"/>
        <dbReference type="ChEBI" id="CHEBI:15377"/>
        <dbReference type="ChEBI" id="CHEBI:29999"/>
        <dbReference type="ChEBI" id="CHEBI:43474"/>
        <dbReference type="ChEBI" id="CHEBI:83421"/>
        <dbReference type="EC" id="3.1.3.16"/>
    </reaction>
</comment>
<dbReference type="GO" id="GO:0046872">
    <property type="term" value="F:metal ion binding"/>
    <property type="evidence" value="ECO:0007669"/>
    <property type="project" value="UniProtKB-KW"/>
</dbReference>
<comment type="catalytic activity">
    <reaction evidence="11">
        <text>O-phospho-L-threonyl-[protein] + H2O = L-threonyl-[protein] + phosphate</text>
        <dbReference type="Rhea" id="RHEA:47004"/>
        <dbReference type="Rhea" id="RHEA-COMP:11060"/>
        <dbReference type="Rhea" id="RHEA-COMP:11605"/>
        <dbReference type="ChEBI" id="CHEBI:15377"/>
        <dbReference type="ChEBI" id="CHEBI:30013"/>
        <dbReference type="ChEBI" id="CHEBI:43474"/>
        <dbReference type="ChEBI" id="CHEBI:61977"/>
        <dbReference type="EC" id="3.1.3.16"/>
    </reaction>
</comment>
<reference evidence="15" key="1">
    <citation type="submission" date="2015-04" db="UniProtKB">
        <authorList>
            <consortium name="EnsemblPlants"/>
        </authorList>
    </citation>
    <scope>IDENTIFICATION</scope>
</reference>
<dbReference type="AlphaFoldDB" id="A0A0E0CWZ4"/>
<evidence type="ECO:0000256" key="10">
    <source>
        <dbReference type="ARBA" id="ARBA00047761"/>
    </source>
</evidence>
<sequence>MGALRRWLPCCCCCRGGGGGGGGGKGSVGDGLVWDVALKAHASGDYSVAVAQANEALEDQAQVFVSPAATLVGVYDGHGGPEAARFVNKRLFSLIQGLSITSLPHPDQTREALFNKEMYRSLSSRAEFAAQSGGISAEVLEKAFGETEEEFVASVQRSWPSQPRILSVGSCCLVGAIEDGTLYVANLGDSRAVLGRRAGAAHGRKGKNRVVPERLSRDHNVADEDVRRELKELHPDDSHIVLNTHGVWRIKGIIQVSRSIGDVYLKKPEICKSNPMLQQTICPFPLRRPVMSAVPTIKTRKLRPGDQFVIFASDGLWEQLTDEAAVAIVAGSPRRGVAMRLVRAAQLEAARKKDVKYERIRTIEKGQRRHFHDDITVVVLFLDKCRGKAGRGDEIDGTDGPVDVFSLSPDDREDPTRPVLR</sequence>
<accession>A0A0E0CWZ4</accession>
<dbReference type="Gene3D" id="3.60.40.10">
    <property type="entry name" value="PPM-type phosphatase domain"/>
    <property type="match status" value="1"/>
</dbReference>
<evidence type="ECO:0000256" key="4">
    <source>
        <dbReference type="ARBA" id="ARBA00013081"/>
    </source>
</evidence>
<dbReference type="InterPro" id="IPR000222">
    <property type="entry name" value="PP2C_BS"/>
</dbReference>
<dbReference type="InterPro" id="IPR001932">
    <property type="entry name" value="PPM-type_phosphatase-like_dom"/>
</dbReference>
<dbReference type="STRING" id="40149.A0A0E0CWZ4"/>
<keyword evidence="6 12" id="KW-0378">Hydrolase</keyword>
<keyword evidence="5" id="KW-0479">Metal-binding</keyword>
<evidence type="ECO:0000256" key="1">
    <source>
        <dbReference type="ARBA" id="ARBA00001936"/>
    </source>
</evidence>
<dbReference type="Gramene" id="OMERI03G07530.1">
    <property type="protein sequence ID" value="OMERI03G07530.1"/>
    <property type="gene ID" value="OMERI03G07530"/>
</dbReference>
<organism evidence="15">
    <name type="scientific">Oryza meridionalis</name>
    <dbReference type="NCBI Taxonomy" id="40149"/>
    <lineage>
        <taxon>Eukaryota</taxon>
        <taxon>Viridiplantae</taxon>
        <taxon>Streptophyta</taxon>
        <taxon>Embryophyta</taxon>
        <taxon>Tracheophyta</taxon>
        <taxon>Spermatophyta</taxon>
        <taxon>Magnoliopsida</taxon>
        <taxon>Liliopsida</taxon>
        <taxon>Poales</taxon>
        <taxon>Poaceae</taxon>
        <taxon>BOP clade</taxon>
        <taxon>Oryzoideae</taxon>
        <taxon>Oryzeae</taxon>
        <taxon>Oryzinae</taxon>
        <taxon>Oryza</taxon>
    </lineage>
</organism>
<dbReference type="Proteomes" id="UP000008021">
    <property type="component" value="Chromosome 3"/>
</dbReference>
<evidence type="ECO:0000313" key="15">
    <source>
        <dbReference type="EnsemblPlants" id="OMERI03G07530.1"/>
    </source>
</evidence>
<dbReference type="SMART" id="SM00332">
    <property type="entry name" value="PP2Cc"/>
    <property type="match status" value="1"/>
</dbReference>
<dbReference type="PANTHER" id="PTHR47992">
    <property type="entry name" value="PROTEIN PHOSPHATASE"/>
    <property type="match status" value="1"/>
</dbReference>
<comment type="cofactor">
    <cofactor evidence="1">
        <name>Mn(2+)</name>
        <dbReference type="ChEBI" id="CHEBI:29035"/>
    </cofactor>
</comment>
<feature type="domain" description="PPM-type phosphatase" evidence="14">
    <location>
        <begin position="45"/>
        <end position="382"/>
    </location>
</feature>
<keyword evidence="7" id="KW-0460">Magnesium</keyword>
<name>A0A0E0CWZ4_9ORYZ</name>
<evidence type="ECO:0000256" key="5">
    <source>
        <dbReference type="ARBA" id="ARBA00022723"/>
    </source>
</evidence>
<dbReference type="PROSITE" id="PS51746">
    <property type="entry name" value="PPM_2"/>
    <property type="match status" value="1"/>
</dbReference>
<dbReference type="EnsemblPlants" id="OMERI03G07530.1">
    <property type="protein sequence ID" value="OMERI03G07530.1"/>
    <property type="gene ID" value="OMERI03G07530"/>
</dbReference>
<evidence type="ECO:0000256" key="11">
    <source>
        <dbReference type="ARBA" id="ARBA00048336"/>
    </source>
</evidence>
<evidence type="ECO:0000313" key="16">
    <source>
        <dbReference type="Proteomes" id="UP000008021"/>
    </source>
</evidence>
<evidence type="ECO:0000256" key="6">
    <source>
        <dbReference type="ARBA" id="ARBA00022801"/>
    </source>
</evidence>
<dbReference type="CDD" id="cd00143">
    <property type="entry name" value="PP2Cc"/>
    <property type="match status" value="1"/>
</dbReference>
<evidence type="ECO:0000256" key="13">
    <source>
        <dbReference type="SAM" id="MobiDB-lite"/>
    </source>
</evidence>
<dbReference type="EC" id="3.1.3.16" evidence="4"/>
<evidence type="ECO:0000256" key="8">
    <source>
        <dbReference type="ARBA" id="ARBA00022912"/>
    </source>
</evidence>
<dbReference type="SUPFAM" id="SSF81606">
    <property type="entry name" value="PP2C-like"/>
    <property type="match status" value="1"/>
</dbReference>
<dbReference type="Pfam" id="PF00481">
    <property type="entry name" value="PP2C"/>
    <property type="match status" value="1"/>
</dbReference>
<reference evidence="15" key="2">
    <citation type="submission" date="2018-05" db="EMBL/GenBank/DDBJ databases">
        <title>OmerRS3 (Oryza meridionalis Reference Sequence Version 3).</title>
        <authorList>
            <person name="Zhang J."/>
            <person name="Kudrna D."/>
            <person name="Lee S."/>
            <person name="Talag J."/>
            <person name="Welchert J."/>
            <person name="Wing R.A."/>
        </authorList>
    </citation>
    <scope>NUCLEOTIDE SEQUENCE [LARGE SCALE GENOMIC DNA]</scope>
    <source>
        <strain evidence="15">cv. OR44</strain>
    </source>
</reference>
<protein>
    <recommendedName>
        <fullName evidence="4">protein-serine/threonine phosphatase</fullName>
        <ecNumber evidence="4">3.1.3.16</ecNumber>
    </recommendedName>
</protein>
<evidence type="ECO:0000256" key="3">
    <source>
        <dbReference type="ARBA" id="ARBA00006702"/>
    </source>
</evidence>
<evidence type="ECO:0000256" key="2">
    <source>
        <dbReference type="ARBA" id="ARBA00001946"/>
    </source>
</evidence>
<dbReference type="GO" id="GO:0004722">
    <property type="term" value="F:protein serine/threonine phosphatase activity"/>
    <property type="evidence" value="ECO:0007669"/>
    <property type="project" value="UniProtKB-EC"/>
</dbReference>
<dbReference type="eggNOG" id="KOG0700">
    <property type="taxonomic scope" value="Eukaryota"/>
</dbReference>
<keyword evidence="9" id="KW-0464">Manganese</keyword>
<keyword evidence="8 12" id="KW-0904">Protein phosphatase</keyword>
<comment type="cofactor">
    <cofactor evidence="2">
        <name>Mg(2+)</name>
        <dbReference type="ChEBI" id="CHEBI:18420"/>
    </cofactor>
</comment>
<keyword evidence="16" id="KW-1185">Reference proteome</keyword>
<proteinExistence type="inferred from homology"/>
<dbReference type="HOGENOM" id="CLU_013173_2_2_1"/>
<comment type="similarity">
    <text evidence="3 12">Belongs to the PP2C family.</text>
</comment>
<feature type="region of interest" description="Disordered" evidence="13">
    <location>
        <begin position="390"/>
        <end position="421"/>
    </location>
</feature>
<evidence type="ECO:0000259" key="14">
    <source>
        <dbReference type="PROSITE" id="PS51746"/>
    </source>
</evidence>
<dbReference type="PROSITE" id="PS01032">
    <property type="entry name" value="PPM_1"/>
    <property type="match status" value="1"/>
</dbReference>
<dbReference type="InterPro" id="IPR036457">
    <property type="entry name" value="PPM-type-like_dom_sf"/>
</dbReference>